<keyword evidence="1" id="KW-0479">Metal-binding</keyword>
<evidence type="ECO:0000256" key="1">
    <source>
        <dbReference type="PROSITE-ProRule" id="PRU00175"/>
    </source>
</evidence>
<dbReference type="GO" id="GO:0008270">
    <property type="term" value="F:zinc ion binding"/>
    <property type="evidence" value="ECO:0007669"/>
    <property type="project" value="UniProtKB-KW"/>
</dbReference>
<dbReference type="AlphaFoldDB" id="A0A0S4ITH7"/>
<feature type="domain" description="RING-type" evidence="3">
    <location>
        <begin position="600"/>
        <end position="642"/>
    </location>
</feature>
<organism evidence="4 5">
    <name type="scientific">Bodo saltans</name>
    <name type="common">Flagellated protozoan</name>
    <dbReference type="NCBI Taxonomy" id="75058"/>
    <lineage>
        <taxon>Eukaryota</taxon>
        <taxon>Discoba</taxon>
        <taxon>Euglenozoa</taxon>
        <taxon>Kinetoplastea</taxon>
        <taxon>Metakinetoplastina</taxon>
        <taxon>Eubodonida</taxon>
        <taxon>Bodonidae</taxon>
        <taxon>Bodo</taxon>
    </lineage>
</organism>
<dbReference type="SUPFAM" id="SSF57850">
    <property type="entry name" value="RING/U-box"/>
    <property type="match status" value="1"/>
</dbReference>
<evidence type="ECO:0000259" key="3">
    <source>
        <dbReference type="PROSITE" id="PS50089"/>
    </source>
</evidence>
<reference evidence="5" key="1">
    <citation type="submission" date="2015-09" db="EMBL/GenBank/DDBJ databases">
        <authorList>
            <consortium name="Pathogen Informatics"/>
        </authorList>
    </citation>
    <scope>NUCLEOTIDE SEQUENCE [LARGE SCALE GENOMIC DNA]</scope>
    <source>
        <strain evidence="5">Lake Konstanz</strain>
    </source>
</reference>
<keyword evidence="2" id="KW-0472">Membrane</keyword>
<dbReference type="InterPro" id="IPR001841">
    <property type="entry name" value="Znf_RING"/>
</dbReference>
<accession>A0A0S4ITH7</accession>
<sequence>MSCTVSRVVAVGITILMFLSTSGSIVLFSNVLGPLFFPVPYYFDREENMANSTTQNGSSPCEARVTSCRVLSATFVVASGRDCAPLRYEFAVQSLTNPSEWIGGYYGFSCDDPNGNCCGGVLISESEAASGNLTLPCWISNPDTKFVNIATDPPTCQPSQPTPAPPPSIISGMATFCTLHSAKFFVIKSSFCFSLRYDLTVQSLANSSVWASGYYGVSCDAADGNCCNGILIPESDAVKGIITLPCWISNLKGNFVNIVAPAPIKRLPAPVGMATVCKLHSAKFLVIKSSFCFSLVYNVSVQSLTDPSAWIEGYRAVSCDATDGNCCNGILIPESDAVKGIITLPCWLPDENDKTVRITTPAPIRPTAPEIAPLGCKEVVTTSCKLLNATYKIAKNSTCTSLRYDVAVQSTTNLSIWTKGYYGVSCDDPNGDCCNGLLISWELASAENATFPCWTTTNESQRFVRMITPPPTCASTYWDNTLVVLVTRVIGGVACAAVLFALVAFVSYCPTAIRVRMEFELAFQTVLDSLPQLSCSQARHVAPPGRIHVPQANPLVLRPVIRVPANPLVPRPGPTPVQAEAGTYFDDVVAQIGQNIVEECSICQEPLGMAYCILRCGHRYHGRPCLEGQINLSSRSQCAICRAAIDIAHTVPVR</sequence>
<evidence type="ECO:0000256" key="2">
    <source>
        <dbReference type="SAM" id="Phobius"/>
    </source>
</evidence>
<proteinExistence type="predicted"/>
<dbReference type="InterPro" id="IPR013083">
    <property type="entry name" value="Znf_RING/FYVE/PHD"/>
</dbReference>
<dbReference type="Gene3D" id="3.30.40.10">
    <property type="entry name" value="Zinc/RING finger domain, C3HC4 (zinc finger)"/>
    <property type="match status" value="1"/>
</dbReference>
<evidence type="ECO:0000313" key="4">
    <source>
        <dbReference type="EMBL" id="CUF86261.1"/>
    </source>
</evidence>
<dbReference type="VEuPathDB" id="TriTrypDB:BSAL_66530"/>
<keyword evidence="2" id="KW-1133">Transmembrane helix</keyword>
<dbReference type="Proteomes" id="UP000051952">
    <property type="component" value="Unassembled WGS sequence"/>
</dbReference>
<keyword evidence="1" id="KW-0863">Zinc-finger</keyword>
<keyword evidence="1" id="KW-0862">Zinc</keyword>
<protein>
    <submittedName>
        <fullName evidence="4">GPI-anchored surface protein, putative</fullName>
    </submittedName>
</protein>
<dbReference type="PROSITE" id="PS50089">
    <property type="entry name" value="ZF_RING_2"/>
    <property type="match status" value="1"/>
</dbReference>
<feature type="transmembrane region" description="Helical" evidence="2">
    <location>
        <begin position="489"/>
        <end position="509"/>
    </location>
</feature>
<evidence type="ECO:0000313" key="5">
    <source>
        <dbReference type="Proteomes" id="UP000051952"/>
    </source>
</evidence>
<dbReference type="EMBL" id="CYKH01000423">
    <property type="protein sequence ID" value="CUF86261.1"/>
    <property type="molecule type" value="Genomic_DNA"/>
</dbReference>
<name>A0A0S4ITH7_BODSA</name>
<gene>
    <name evidence="4" type="ORF">BSAL_66530</name>
</gene>
<keyword evidence="2" id="KW-0812">Transmembrane</keyword>
<keyword evidence="5" id="KW-1185">Reference proteome</keyword>